<keyword evidence="2" id="KW-1185">Reference proteome</keyword>
<dbReference type="Gene3D" id="1.10.357.10">
    <property type="entry name" value="Tetracycline Repressor, domain 2"/>
    <property type="match status" value="1"/>
</dbReference>
<reference evidence="1" key="1">
    <citation type="submission" date="2022-10" db="EMBL/GenBank/DDBJ databases">
        <title>WGS of marine actinomycetes from Thailand.</title>
        <authorList>
            <person name="Thawai C."/>
        </authorList>
    </citation>
    <scope>NUCLEOTIDE SEQUENCE</scope>
    <source>
        <strain evidence="1">SW21</strain>
    </source>
</reference>
<protein>
    <submittedName>
        <fullName evidence="1">TetR family transcriptional regulator</fullName>
    </submittedName>
</protein>
<dbReference type="SUPFAM" id="SSF46689">
    <property type="entry name" value="Homeodomain-like"/>
    <property type="match status" value="1"/>
</dbReference>
<evidence type="ECO:0000313" key="2">
    <source>
        <dbReference type="Proteomes" id="UP001143347"/>
    </source>
</evidence>
<dbReference type="RefSeq" id="WP_235721710.1">
    <property type="nucleotide sequence ID" value="NZ_JAPKFM010000029.1"/>
</dbReference>
<dbReference type="InterPro" id="IPR009057">
    <property type="entry name" value="Homeodomain-like_sf"/>
</dbReference>
<name>A0A9X3I694_9ACTN</name>
<sequence length="208" mass="23261">MSSTAKKTSTPSHSARVRYLDAGLRVLADQGHAGLKLATVCEVVGATTGSFYHAFSNWPAYTSALIHHWREKESRRPIAEARTVTDPVARLQFLTDIAMRLPHDTEAAIRVWAEHDPDVRAVQDDADDERRRFISDTYLEVVGNRADADHYATAAMYLLVGYENGTLRSRETLEWAFQTFIEQALRQAGRIAETTTQRKTSPPSISTA</sequence>
<comment type="caution">
    <text evidence="1">The sequence shown here is derived from an EMBL/GenBank/DDBJ whole genome shotgun (WGS) entry which is preliminary data.</text>
</comment>
<accession>A0A9X3I694</accession>
<evidence type="ECO:0000313" key="1">
    <source>
        <dbReference type="EMBL" id="MCX2966597.1"/>
    </source>
</evidence>
<proteinExistence type="predicted"/>
<dbReference type="AlphaFoldDB" id="A0A9X3I694"/>
<gene>
    <name evidence="1" type="ORF">OSB52_21195</name>
</gene>
<dbReference type="Proteomes" id="UP001143347">
    <property type="component" value="Unassembled WGS sequence"/>
</dbReference>
<organism evidence="1 2">
    <name type="scientific">Gordonia aquimaris</name>
    <dbReference type="NCBI Taxonomy" id="2984863"/>
    <lineage>
        <taxon>Bacteria</taxon>
        <taxon>Bacillati</taxon>
        <taxon>Actinomycetota</taxon>
        <taxon>Actinomycetes</taxon>
        <taxon>Mycobacteriales</taxon>
        <taxon>Gordoniaceae</taxon>
        <taxon>Gordonia</taxon>
    </lineage>
</organism>
<dbReference type="EMBL" id="JAPKFM010000029">
    <property type="protein sequence ID" value="MCX2966597.1"/>
    <property type="molecule type" value="Genomic_DNA"/>
</dbReference>